<feature type="repeat" description="ANK" evidence="3">
    <location>
        <begin position="411"/>
        <end position="443"/>
    </location>
</feature>
<evidence type="ECO:0000313" key="6">
    <source>
        <dbReference type="Proteomes" id="UP001178507"/>
    </source>
</evidence>
<keyword evidence="2 3" id="KW-0040">ANK repeat</keyword>
<dbReference type="PROSITE" id="PS50297">
    <property type="entry name" value="ANK_REP_REGION"/>
    <property type="match status" value="1"/>
</dbReference>
<dbReference type="Gene3D" id="1.25.40.20">
    <property type="entry name" value="Ankyrin repeat-containing domain"/>
    <property type="match status" value="1"/>
</dbReference>
<protein>
    <submittedName>
        <fullName evidence="5">Uncharacterized protein</fullName>
    </submittedName>
</protein>
<dbReference type="AlphaFoldDB" id="A0AA36JB56"/>
<proteinExistence type="predicted"/>
<dbReference type="SUPFAM" id="SSF48403">
    <property type="entry name" value="Ankyrin repeat"/>
    <property type="match status" value="1"/>
</dbReference>
<dbReference type="EMBL" id="CAUJNA010003475">
    <property type="protein sequence ID" value="CAJ1402977.1"/>
    <property type="molecule type" value="Genomic_DNA"/>
</dbReference>
<gene>
    <name evidence="5" type="ORF">EVOR1521_LOCUS25746</name>
</gene>
<evidence type="ECO:0000256" key="1">
    <source>
        <dbReference type="ARBA" id="ARBA00022737"/>
    </source>
</evidence>
<evidence type="ECO:0000313" key="5">
    <source>
        <dbReference type="EMBL" id="CAJ1402977.1"/>
    </source>
</evidence>
<evidence type="ECO:0000256" key="4">
    <source>
        <dbReference type="SAM" id="MobiDB-lite"/>
    </source>
</evidence>
<evidence type="ECO:0000256" key="2">
    <source>
        <dbReference type="ARBA" id="ARBA00023043"/>
    </source>
</evidence>
<keyword evidence="6" id="KW-1185">Reference proteome</keyword>
<organism evidence="5 6">
    <name type="scientific">Effrenium voratum</name>
    <dbReference type="NCBI Taxonomy" id="2562239"/>
    <lineage>
        <taxon>Eukaryota</taxon>
        <taxon>Sar</taxon>
        <taxon>Alveolata</taxon>
        <taxon>Dinophyceae</taxon>
        <taxon>Suessiales</taxon>
        <taxon>Symbiodiniaceae</taxon>
        <taxon>Effrenium</taxon>
    </lineage>
</organism>
<comment type="caution">
    <text evidence="5">The sequence shown here is derived from an EMBL/GenBank/DDBJ whole genome shotgun (WGS) entry which is preliminary data.</text>
</comment>
<dbReference type="Proteomes" id="UP001178507">
    <property type="component" value="Unassembled WGS sequence"/>
</dbReference>
<dbReference type="PANTHER" id="PTHR24171">
    <property type="entry name" value="ANKYRIN REPEAT DOMAIN-CONTAINING PROTEIN 39-RELATED"/>
    <property type="match status" value="1"/>
</dbReference>
<feature type="region of interest" description="Disordered" evidence="4">
    <location>
        <begin position="477"/>
        <end position="503"/>
    </location>
</feature>
<evidence type="ECO:0000256" key="3">
    <source>
        <dbReference type="PROSITE-ProRule" id="PRU00023"/>
    </source>
</evidence>
<name>A0AA36JB56_9DINO</name>
<accession>A0AA36JB56</accession>
<keyword evidence="1" id="KW-0677">Repeat</keyword>
<dbReference type="PROSITE" id="PS50088">
    <property type="entry name" value="ANK_REPEAT"/>
    <property type="match status" value="1"/>
</dbReference>
<reference evidence="5" key="1">
    <citation type="submission" date="2023-08" db="EMBL/GenBank/DDBJ databases">
        <authorList>
            <person name="Chen Y."/>
            <person name="Shah S."/>
            <person name="Dougan E. K."/>
            <person name="Thang M."/>
            <person name="Chan C."/>
        </authorList>
    </citation>
    <scope>NUCLEOTIDE SEQUENCE</scope>
</reference>
<sequence length="585" mass="64259">MASRKPSLRNGSSEDLRHATVLAKEGLENVVNFTPVKVVQELPVPWPRYQEMVQQLGEHRKVPTKDDLVLAVSHAWSHQLHPDPLGWKAEAIKKLTQEALKDYQISGEPLLFYDFMSMSQNPFRPGQPERSPEEQAGFLKAIDALPEVFFTADAVLHVEGQWPELDCEKTTRKVSWSEMSKMKLKQNGSQVITYDQYIAKDGSVAELPVFTIRSDPSGLESPKSVEDMHKYSKSKGKTCLPRLLPCRKPPVIEDAVFVVQPSPMGRRNPIPAGERGWIYFERLVSTIRVALTDEQYAARTVYANVPDLKESILVRAKTLRKCAASSNSELQETFEKYIAEIREKTFSATSIDKKAASAKTKLTDVDLVFALLTRLRQRVSLALAMTVRNLSLKECKELLGGKADLSIQDGRGYTALHNAARWRNPEVVSFLVDAGASRGSRDRLGNTAAHVIPLYADDITLQLAEVLAGDKAYLKKKSGASSPESAGGVGFDGGERPGVQASHRLDQIEERSTPRSLQRQREVHQCPEVRALPGALLHRDLAGGPGGAPGSRRGALLRACGPLTVPGLSSVHPLAAAGADFAILG</sequence>
<dbReference type="InterPro" id="IPR002110">
    <property type="entry name" value="Ankyrin_rpt"/>
</dbReference>
<dbReference type="InterPro" id="IPR036770">
    <property type="entry name" value="Ankyrin_rpt-contain_sf"/>
</dbReference>
<dbReference type="Pfam" id="PF12796">
    <property type="entry name" value="Ank_2"/>
    <property type="match status" value="1"/>
</dbReference>